<gene>
    <name evidence="8" type="ORF">CCR75_001490</name>
</gene>
<evidence type="ECO:0000259" key="6">
    <source>
        <dbReference type="PROSITE" id="PS50011"/>
    </source>
</evidence>
<dbReference type="InterPro" id="IPR011009">
    <property type="entry name" value="Kinase-like_dom_sf"/>
</dbReference>
<dbReference type="Gene3D" id="3.30.200.20">
    <property type="entry name" value="Phosphorylase Kinase, domain 1"/>
    <property type="match status" value="1"/>
</dbReference>
<dbReference type="PROSITE" id="PS50011">
    <property type="entry name" value="PROTEIN_KINASE_DOM"/>
    <property type="match status" value="1"/>
</dbReference>
<sequence length="1211" mass="135837">MTTSVPAIDTCVYGSVVGIKKLLSLHLNDNQSTEILEPSDCDECEQIPAQVHCDDCGLVYCNQCDIHRHRKGKLQLHQRKQLKSLNGQLLKDEEKFQNCEKKKIYHWTSSDVCRWLEASDLNVFVKDAINQNLTGATLMSPRKLETFIKAATGGSRSHKKKLQREVQKLSNWNEIAPFQIESIPRSTVSFPLKQNQNLNCRVGLNLKIDVEAAVAKPPNPQDVTIPKDDRHRFFVPKRDRQKSSNLLGIDIATVQREENQVEASFDFSATGRFQTQGFEISTRGIANVPFQKNVVPQKQETTEPNVRIEPLTKEYLLLLEELGHGAGGKVYKALFMLTFQFVAVKVIRVYDQQKRHQMVRELKSLYVNFVPLATASIPSLAVLDTTATQAACNELVLFYDAYTNPDMGSVSIVLEYMDGGSLEDYLETLCHPKECPRHCLTEYEIANVAVCGLKGLAFLHEHHQLHRDIKLSNMLINHNGQVKISDFGISRDLESTLAKATTFTGTLLYMAPERISGGMYSYPSDIWSFGLAIMACAIGKLPVSSTNGYWGVVHAVQEEPAPRLEDFSDAFSPELSDFLDQCLQKNPMHRPPAVRLLEHPFITKNHSLKDQASVCMSPKEPFATAQAMERSRHELQTIAEKAQLWCHDHADALRTFSSKNDASETVNISSQSKIEALASQLRLPVREERGISMRQILLPLFLLSISPTSLLSISVVASREICQPSDVLWLWSGALTSRSITFKFGLREGYTCTDQDFVLYAFPELLEGEKPHSSIASCSIVDSGEAGDGEVQSPSSFEPPNVKQCTLSELPHSDRKYRYELSLVPTGTIIKAGTFTTPKQEGTPYNYRVAFASCADESSDPKVFENIKNEKPLLFLHTGDLHYHNMVINNVSAFRHGYDSIFASPIGQAMEAMDVPFVYMWDDHDFGPDNSDSKAPGRNASVQAYHEMVPHYPLAGGRSRTSTIHQAFTIGRIRYLVTDLRSARTPNTAPAAPTKTVLGKQQKLWFKNELREATKDPRIRLILWINTMPWLDDERKWGHFVHEQQEIVNFIKAHGLNKWVPIVIVSGDAHMLAVDDGRHSPGNLTVLHSAALGRPGSIKGGPYSHGAFPGTGQYAVLDVTDEGGKNGRVCLYYRGMNIYKGMLLEFNTCSPERTPPVTPYYPPPIPVRVMLRIFKKIKKYQTSVALVGMVLVILLVYRIKRQHAVHSKKRS</sequence>
<dbReference type="PANTHER" id="PTHR45832">
    <property type="entry name" value="SERINE/THREONINE-PROTEIN KINASE SAMKA-RELATED-RELATED"/>
    <property type="match status" value="1"/>
</dbReference>
<dbReference type="InterPro" id="IPR000315">
    <property type="entry name" value="Znf_B-box"/>
</dbReference>
<feature type="domain" description="Protein kinase" evidence="6">
    <location>
        <begin position="316"/>
        <end position="602"/>
    </location>
</feature>
<reference evidence="8 9" key="1">
    <citation type="journal article" date="2021" name="Genome Biol.">
        <title>AFLAP: assembly-free linkage analysis pipeline using k-mers from genome sequencing data.</title>
        <authorList>
            <person name="Fletcher K."/>
            <person name="Zhang L."/>
            <person name="Gil J."/>
            <person name="Han R."/>
            <person name="Cavanaugh K."/>
            <person name="Michelmore R."/>
        </authorList>
    </citation>
    <scope>NUCLEOTIDE SEQUENCE [LARGE SCALE GENOMIC DNA]</scope>
    <source>
        <strain evidence="8 9">SF5</strain>
    </source>
</reference>
<dbReference type="PROSITE" id="PS00107">
    <property type="entry name" value="PROTEIN_KINASE_ATP"/>
    <property type="match status" value="1"/>
</dbReference>
<dbReference type="OrthoDB" id="2100241at2759"/>
<dbReference type="InterPro" id="IPR038607">
    <property type="entry name" value="PhoD-like_sf"/>
</dbReference>
<dbReference type="GeneID" id="94345264"/>
<dbReference type="Pfam" id="PF09423">
    <property type="entry name" value="PhoD"/>
    <property type="match status" value="1"/>
</dbReference>
<keyword evidence="3" id="KW-0863">Zinc-finger</keyword>
<dbReference type="Gene3D" id="1.10.150.50">
    <property type="entry name" value="Transcription Factor, Ets-1"/>
    <property type="match status" value="1"/>
</dbReference>
<evidence type="ECO:0000313" key="9">
    <source>
        <dbReference type="Proteomes" id="UP000294530"/>
    </source>
</evidence>
<name>A0A976IM15_BRELC</name>
<keyword evidence="5" id="KW-0812">Transmembrane</keyword>
<keyword evidence="1 4" id="KW-0547">Nucleotide-binding</keyword>
<dbReference type="Proteomes" id="UP000294530">
    <property type="component" value="Unassembled WGS sequence"/>
</dbReference>
<dbReference type="PROSITE" id="PS50119">
    <property type="entry name" value="ZF_BBOX"/>
    <property type="match status" value="1"/>
</dbReference>
<feature type="binding site" evidence="4">
    <location>
        <position position="345"/>
    </location>
    <ligand>
        <name>ATP</name>
        <dbReference type="ChEBI" id="CHEBI:30616"/>
    </ligand>
</feature>
<dbReference type="KEGG" id="blac:94345264"/>
<feature type="domain" description="B box-type" evidence="7">
    <location>
        <begin position="41"/>
        <end position="82"/>
    </location>
</feature>
<dbReference type="InterPro" id="IPR013761">
    <property type="entry name" value="SAM/pointed_sf"/>
</dbReference>
<keyword evidence="3" id="KW-0862">Zinc</keyword>
<comment type="caution">
    <text evidence="8">The sequence shown here is derived from an EMBL/GenBank/DDBJ whole genome shotgun (WGS) entry which is preliminary data.</text>
</comment>
<evidence type="ECO:0000256" key="3">
    <source>
        <dbReference type="PROSITE-ProRule" id="PRU00024"/>
    </source>
</evidence>
<dbReference type="InterPro" id="IPR000719">
    <property type="entry name" value="Prot_kinase_dom"/>
</dbReference>
<dbReference type="EMBL" id="SHOA02000011">
    <property type="protein sequence ID" value="TDH74266.1"/>
    <property type="molecule type" value="Genomic_DNA"/>
</dbReference>
<dbReference type="InterPro" id="IPR051931">
    <property type="entry name" value="PAK3-like"/>
</dbReference>
<dbReference type="RefSeq" id="XP_067823764.1">
    <property type="nucleotide sequence ID" value="XM_067959593.1"/>
</dbReference>
<dbReference type="GO" id="GO:0005524">
    <property type="term" value="F:ATP binding"/>
    <property type="evidence" value="ECO:0007669"/>
    <property type="project" value="UniProtKB-UniRule"/>
</dbReference>
<evidence type="ECO:0000256" key="1">
    <source>
        <dbReference type="ARBA" id="ARBA00022741"/>
    </source>
</evidence>
<dbReference type="SUPFAM" id="SSF56300">
    <property type="entry name" value="Metallo-dependent phosphatases"/>
    <property type="match status" value="1"/>
</dbReference>
<keyword evidence="2 4" id="KW-0067">ATP-binding</keyword>
<dbReference type="AlphaFoldDB" id="A0A976IM15"/>
<dbReference type="InterPro" id="IPR018946">
    <property type="entry name" value="PhoD-like_MPP"/>
</dbReference>
<dbReference type="Gene3D" id="1.10.510.10">
    <property type="entry name" value="Transferase(Phosphotransferase) domain 1"/>
    <property type="match status" value="1"/>
</dbReference>
<keyword evidence="5" id="KW-1133">Transmembrane helix</keyword>
<protein>
    <submittedName>
        <fullName evidence="8">Uncharacterized protein</fullName>
    </submittedName>
</protein>
<dbReference type="GO" id="GO:0004672">
    <property type="term" value="F:protein kinase activity"/>
    <property type="evidence" value="ECO:0007669"/>
    <property type="project" value="InterPro"/>
</dbReference>
<feature type="transmembrane region" description="Helical" evidence="5">
    <location>
        <begin position="1180"/>
        <end position="1199"/>
    </location>
</feature>
<dbReference type="SMART" id="SM00220">
    <property type="entry name" value="S_TKc"/>
    <property type="match status" value="1"/>
</dbReference>
<dbReference type="PANTHER" id="PTHR45832:SF6">
    <property type="entry name" value="PROTEIN KINASE DOMAIN-CONTAINING PROTEIN"/>
    <property type="match status" value="1"/>
</dbReference>
<dbReference type="InterPro" id="IPR029052">
    <property type="entry name" value="Metallo-depent_PP-like"/>
</dbReference>
<dbReference type="InterPro" id="IPR017441">
    <property type="entry name" value="Protein_kinase_ATP_BS"/>
</dbReference>
<keyword evidence="5" id="KW-0472">Membrane</keyword>
<accession>A0A976IM15</accession>
<evidence type="ECO:0000256" key="4">
    <source>
        <dbReference type="PROSITE-ProRule" id="PRU10141"/>
    </source>
</evidence>
<dbReference type="CDD" id="cd07389">
    <property type="entry name" value="MPP_PhoD"/>
    <property type="match status" value="1"/>
</dbReference>
<organism evidence="8 9">
    <name type="scientific">Bremia lactucae</name>
    <name type="common">Lettuce downy mildew</name>
    <dbReference type="NCBI Taxonomy" id="4779"/>
    <lineage>
        <taxon>Eukaryota</taxon>
        <taxon>Sar</taxon>
        <taxon>Stramenopiles</taxon>
        <taxon>Oomycota</taxon>
        <taxon>Peronosporomycetes</taxon>
        <taxon>Peronosporales</taxon>
        <taxon>Peronosporaceae</taxon>
        <taxon>Bremia</taxon>
    </lineage>
</organism>
<dbReference type="GO" id="GO:0008270">
    <property type="term" value="F:zinc ion binding"/>
    <property type="evidence" value="ECO:0007669"/>
    <property type="project" value="UniProtKB-KW"/>
</dbReference>
<dbReference type="SUPFAM" id="SSF56112">
    <property type="entry name" value="Protein kinase-like (PK-like)"/>
    <property type="match status" value="1"/>
</dbReference>
<evidence type="ECO:0000256" key="2">
    <source>
        <dbReference type="ARBA" id="ARBA00022840"/>
    </source>
</evidence>
<evidence type="ECO:0000259" key="7">
    <source>
        <dbReference type="PROSITE" id="PS50119"/>
    </source>
</evidence>
<keyword evidence="3" id="KW-0479">Metal-binding</keyword>
<proteinExistence type="predicted"/>
<dbReference type="CDD" id="cd19757">
    <property type="entry name" value="Bbox1"/>
    <property type="match status" value="1"/>
</dbReference>
<dbReference type="Pfam" id="PF00069">
    <property type="entry name" value="Pkinase"/>
    <property type="match status" value="1"/>
</dbReference>
<keyword evidence="9" id="KW-1185">Reference proteome</keyword>
<dbReference type="SUPFAM" id="SSF47769">
    <property type="entry name" value="SAM/Pointed domain"/>
    <property type="match status" value="1"/>
</dbReference>
<evidence type="ECO:0000313" key="8">
    <source>
        <dbReference type="EMBL" id="TDH74266.1"/>
    </source>
</evidence>
<evidence type="ECO:0000256" key="5">
    <source>
        <dbReference type="SAM" id="Phobius"/>
    </source>
</evidence>
<dbReference type="Gene3D" id="3.60.21.70">
    <property type="entry name" value="PhoD-like phosphatase"/>
    <property type="match status" value="1"/>
</dbReference>